<evidence type="ECO:0000259" key="2">
    <source>
        <dbReference type="SMART" id="SM00974"/>
    </source>
</evidence>
<keyword evidence="4" id="KW-1185">Reference proteome</keyword>
<evidence type="ECO:0000313" key="4">
    <source>
        <dbReference type="Proteomes" id="UP001165079"/>
    </source>
</evidence>
<comment type="caution">
    <text evidence="3">The sequence shown here is derived from an EMBL/GenBank/DDBJ whole genome shotgun (WGS) entry which is preliminary data.</text>
</comment>
<dbReference type="RefSeq" id="WP_285667153.1">
    <property type="nucleotide sequence ID" value="NZ_BSTX01000006.1"/>
</dbReference>
<dbReference type="Pfam" id="PF10544">
    <property type="entry name" value="T5orf172"/>
    <property type="match status" value="1"/>
</dbReference>
<sequence length="303" mass="33828">MGRVRGSAGRTGGAYETGYVYVLSNPSFMGNPLKIGFTERPYVESRLRELSTAVPEDFVVEFQARASNVKAVERAVHERLADARVRPGREYFDVTVEEAVKAVRAELLRMSGIGHWGGFADFVRVEAGDILALSARAGDVFLVQAHHRPDDPRPDLLDLWEVHATGDMLELEGTATPAPSFAAGDEEALTDPRRYFDPKEERPNGILNGHEGLFPADRLVWLSARSDGGCDFAMFEMRSHCRVLSRTWDVQLVDGTWPKILNYYTWDRLPPAMERAGRIAMRVGRPDIPSPRPIPDYPRGGFS</sequence>
<evidence type="ECO:0000256" key="1">
    <source>
        <dbReference type="SAM" id="MobiDB-lite"/>
    </source>
</evidence>
<dbReference type="AlphaFoldDB" id="A0A9W6SRJ2"/>
<proteinExistence type="predicted"/>
<evidence type="ECO:0000313" key="3">
    <source>
        <dbReference type="EMBL" id="GLZ81625.1"/>
    </source>
</evidence>
<name>A0A9W6SRJ2_9ACTN</name>
<dbReference type="InterPro" id="IPR018306">
    <property type="entry name" value="Phage_T5_Orf172_DNA-bd"/>
</dbReference>
<accession>A0A9W6SRJ2</accession>
<dbReference type="EMBL" id="BSTX01000006">
    <property type="protein sequence ID" value="GLZ81625.1"/>
    <property type="molecule type" value="Genomic_DNA"/>
</dbReference>
<dbReference type="SMART" id="SM00974">
    <property type="entry name" value="T5orf172"/>
    <property type="match status" value="1"/>
</dbReference>
<reference evidence="3" key="1">
    <citation type="submission" date="2023-03" db="EMBL/GenBank/DDBJ databases">
        <title>Actinorhabdospora filicis NBRC 111898.</title>
        <authorList>
            <person name="Ichikawa N."/>
            <person name="Sato H."/>
            <person name="Tonouchi N."/>
        </authorList>
    </citation>
    <scope>NUCLEOTIDE SEQUENCE</scope>
    <source>
        <strain evidence="3">NBRC 111898</strain>
    </source>
</reference>
<gene>
    <name evidence="3" type="ORF">Afil01_64320</name>
</gene>
<protein>
    <recommendedName>
        <fullName evidence="2">Bacteriophage T5 Orf172 DNA-binding domain-containing protein</fullName>
    </recommendedName>
</protein>
<feature type="domain" description="Bacteriophage T5 Orf172 DNA-binding" evidence="2">
    <location>
        <begin position="27"/>
        <end position="106"/>
    </location>
</feature>
<dbReference type="Proteomes" id="UP001165079">
    <property type="component" value="Unassembled WGS sequence"/>
</dbReference>
<feature type="region of interest" description="Disordered" evidence="1">
    <location>
        <begin position="284"/>
        <end position="303"/>
    </location>
</feature>
<organism evidence="3 4">
    <name type="scientific">Actinorhabdospora filicis</name>
    <dbReference type="NCBI Taxonomy" id="1785913"/>
    <lineage>
        <taxon>Bacteria</taxon>
        <taxon>Bacillati</taxon>
        <taxon>Actinomycetota</taxon>
        <taxon>Actinomycetes</taxon>
        <taxon>Micromonosporales</taxon>
        <taxon>Micromonosporaceae</taxon>
        <taxon>Actinorhabdospora</taxon>
    </lineage>
</organism>